<organism evidence="1 2">
    <name type="scientific">Plakobranchus ocellatus</name>
    <dbReference type="NCBI Taxonomy" id="259542"/>
    <lineage>
        <taxon>Eukaryota</taxon>
        <taxon>Metazoa</taxon>
        <taxon>Spiralia</taxon>
        <taxon>Lophotrochozoa</taxon>
        <taxon>Mollusca</taxon>
        <taxon>Gastropoda</taxon>
        <taxon>Heterobranchia</taxon>
        <taxon>Euthyneura</taxon>
        <taxon>Panpulmonata</taxon>
        <taxon>Sacoglossa</taxon>
        <taxon>Placobranchoidea</taxon>
        <taxon>Plakobranchidae</taxon>
        <taxon>Plakobranchus</taxon>
    </lineage>
</organism>
<accession>A0AAV4D5F1</accession>
<evidence type="ECO:0000313" key="1">
    <source>
        <dbReference type="EMBL" id="GFO39321.1"/>
    </source>
</evidence>
<reference evidence="1 2" key="1">
    <citation type="journal article" date="2021" name="Elife">
        <title>Chloroplast acquisition without the gene transfer in kleptoplastic sea slugs, Plakobranchus ocellatus.</title>
        <authorList>
            <person name="Maeda T."/>
            <person name="Takahashi S."/>
            <person name="Yoshida T."/>
            <person name="Shimamura S."/>
            <person name="Takaki Y."/>
            <person name="Nagai Y."/>
            <person name="Toyoda A."/>
            <person name="Suzuki Y."/>
            <person name="Arimoto A."/>
            <person name="Ishii H."/>
            <person name="Satoh N."/>
            <person name="Nishiyama T."/>
            <person name="Hasebe M."/>
            <person name="Maruyama T."/>
            <person name="Minagawa J."/>
            <person name="Obokata J."/>
            <person name="Shigenobu S."/>
        </authorList>
    </citation>
    <scope>NUCLEOTIDE SEQUENCE [LARGE SCALE GENOMIC DNA]</scope>
</reference>
<name>A0AAV4D5F1_9GAST</name>
<dbReference type="PANTHER" id="PTHR22774">
    <property type="entry name" value="CHOREIN N-TERMINAL DOMAIN-CONTAINING PROTEIN"/>
    <property type="match status" value="1"/>
</dbReference>
<sequence>MLVRSHLEPYFCLASGQTLKGQRMEKIRDFGYLKKNDENAFSALAHDLSNRLEIQCGGLRTANLLRSTAAHRGQKARDHKNKGICRWAIANEIHEAYLDEVVVETETCEYPRAPNSQSQQAAGGKYGFVDRVMDGIYVHVNSVVVKLLSHKFHASLQLNLKVCLGKCGGLGKPKIVKLKREICVANTVLRFMKFGHLPFGSVNKSCEAGV</sequence>
<evidence type="ECO:0000313" key="2">
    <source>
        <dbReference type="Proteomes" id="UP000735302"/>
    </source>
</evidence>
<dbReference type="Pfam" id="PF24917">
    <property type="entry name" value="BLTP3A_B"/>
    <property type="match status" value="1"/>
</dbReference>
<protein>
    <submittedName>
        <fullName evidence="1">Uhrf1-binding protein 1-like protein</fullName>
    </submittedName>
</protein>
<comment type="caution">
    <text evidence="1">The sequence shown here is derived from an EMBL/GenBank/DDBJ whole genome shotgun (WGS) entry which is preliminary data.</text>
</comment>
<gene>
    <name evidence="1" type="ORF">PoB_006582600</name>
</gene>
<proteinExistence type="predicted"/>
<dbReference type="AlphaFoldDB" id="A0AAV4D5F1"/>
<dbReference type="InterPro" id="IPR026728">
    <property type="entry name" value="BLTP3A/B"/>
</dbReference>
<dbReference type="PANTHER" id="PTHR22774:SF11">
    <property type="entry name" value="CHOREIN N-TERMINAL DOMAIN-CONTAINING PROTEIN"/>
    <property type="match status" value="1"/>
</dbReference>
<keyword evidence="2" id="KW-1185">Reference proteome</keyword>
<dbReference type="Proteomes" id="UP000735302">
    <property type="component" value="Unassembled WGS sequence"/>
</dbReference>
<dbReference type="EMBL" id="BLXT01007490">
    <property type="protein sequence ID" value="GFO39321.1"/>
    <property type="molecule type" value="Genomic_DNA"/>
</dbReference>